<dbReference type="SUPFAM" id="SSF53649">
    <property type="entry name" value="Alkaline phosphatase-like"/>
    <property type="match status" value="1"/>
</dbReference>
<dbReference type="PANTHER" id="PTHR42693:SF42">
    <property type="entry name" value="ARYLSULFATASE G"/>
    <property type="match status" value="1"/>
</dbReference>
<dbReference type="Gene3D" id="3.30.1120.10">
    <property type="match status" value="1"/>
</dbReference>
<protein>
    <submittedName>
        <fullName evidence="8">Arylsulfatase</fullName>
    </submittedName>
</protein>
<comment type="caution">
    <text evidence="8">The sequence shown here is derived from an EMBL/GenBank/DDBJ whole genome shotgun (WGS) entry which is preliminary data.</text>
</comment>
<dbReference type="InterPro" id="IPR000917">
    <property type="entry name" value="Sulfatase_N"/>
</dbReference>
<comment type="cofactor">
    <cofactor evidence="1">
        <name>Ca(2+)</name>
        <dbReference type="ChEBI" id="CHEBI:29108"/>
    </cofactor>
</comment>
<reference evidence="8 9" key="1">
    <citation type="submission" date="2019-04" db="EMBL/GenBank/DDBJ databases">
        <authorList>
            <person name="Li M."/>
            <person name="Gao C."/>
        </authorList>
    </citation>
    <scope>NUCLEOTIDE SEQUENCE [LARGE SCALE GENOMIC DNA]</scope>
    <source>
        <strain evidence="8 9">BGMRC 2031</strain>
    </source>
</reference>
<organism evidence="8 9">
    <name type="scientific">Martelella alba</name>
    <dbReference type="NCBI Taxonomy" id="2590451"/>
    <lineage>
        <taxon>Bacteria</taxon>
        <taxon>Pseudomonadati</taxon>
        <taxon>Pseudomonadota</taxon>
        <taxon>Alphaproteobacteria</taxon>
        <taxon>Hyphomicrobiales</taxon>
        <taxon>Aurantimonadaceae</taxon>
        <taxon>Martelella</taxon>
    </lineage>
</organism>
<sequence>MANRKPNILFFHVDNLGMGELGCYGGGILRGADTKRMDNFAKEGMKLTHYVVEPQCTPTRSALMTGRYPIRSGNHTIALGGNSGGIVSWEKTIAELLEDKGYKSACYGKWHIGAEDGRWPIDHGFDEWYGPLRTYDECMWLEDPHYVAERDGFSYMHEGRKGEGCWPLKDQQLTMDMKKSCDLEYLNRSKAFMDKQVADDQPFFVYFNHSLMHFPMIPRDEFVGKSTNGDWGDCLLMLDNDFGVLLDHLDTLGVAENTIVVMCGDNGAEDHLAGRGTGGFFDGSYFSSAEGGIRTPLLIRWPGHIQPGIESNEMIHVTDMFTTLAKFAQCDVPQDRIIDGIDQSAFFLNQQENSNREACMVWLNDELHAVKWKDFKINFKRQQHFHDPELPLGFARITHLQEDPKEREAVNQRYVRWWVMQHAHRVVREFESSVKQEALIPPGSALDFIPDSHIDAK</sequence>
<keyword evidence="4" id="KW-0732">Signal</keyword>
<keyword evidence="5" id="KW-0378">Hydrolase</keyword>
<gene>
    <name evidence="8" type="ORF">FCN80_07185</name>
</gene>
<dbReference type="RefSeq" id="WP_136989434.1">
    <property type="nucleotide sequence ID" value="NZ_SZPQ01000006.1"/>
</dbReference>
<dbReference type="PANTHER" id="PTHR42693">
    <property type="entry name" value="ARYLSULFATASE FAMILY MEMBER"/>
    <property type="match status" value="1"/>
</dbReference>
<accession>A0ABY2SPM7</accession>
<evidence type="ECO:0000256" key="1">
    <source>
        <dbReference type="ARBA" id="ARBA00001913"/>
    </source>
</evidence>
<dbReference type="InterPro" id="IPR050738">
    <property type="entry name" value="Sulfatase"/>
</dbReference>
<evidence type="ECO:0000256" key="2">
    <source>
        <dbReference type="ARBA" id="ARBA00008779"/>
    </source>
</evidence>
<dbReference type="Pfam" id="PF00884">
    <property type="entry name" value="Sulfatase"/>
    <property type="match status" value="1"/>
</dbReference>
<keyword evidence="3" id="KW-0479">Metal-binding</keyword>
<evidence type="ECO:0000256" key="4">
    <source>
        <dbReference type="ARBA" id="ARBA00022729"/>
    </source>
</evidence>
<evidence type="ECO:0000256" key="3">
    <source>
        <dbReference type="ARBA" id="ARBA00022723"/>
    </source>
</evidence>
<keyword evidence="9" id="KW-1185">Reference proteome</keyword>
<proteinExistence type="inferred from homology"/>
<evidence type="ECO:0000256" key="5">
    <source>
        <dbReference type="ARBA" id="ARBA00022801"/>
    </source>
</evidence>
<dbReference type="EMBL" id="SZPQ01000006">
    <property type="protein sequence ID" value="TKI07203.1"/>
    <property type="molecule type" value="Genomic_DNA"/>
</dbReference>
<dbReference type="InterPro" id="IPR017850">
    <property type="entry name" value="Alkaline_phosphatase_core_sf"/>
</dbReference>
<feature type="domain" description="Sulfatase N-terminal" evidence="7">
    <location>
        <begin position="6"/>
        <end position="328"/>
    </location>
</feature>
<keyword evidence="6" id="KW-0106">Calcium</keyword>
<name>A0ABY2SPM7_9HYPH</name>
<dbReference type="CDD" id="cd16142">
    <property type="entry name" value="ARS_like"/>
    <property type="match status" value="1"/>
</dbReference>
<evidence type="ECO:0000313" key="9">
    <source>
        <dbReference type="Proteomes" id="UP000305202"/>
    </source>
</evidence>
<comment type="similarity">
    <text evidence="2">Belongs to the sulfatase family.</text>
</comment>
<dbReference type="Gene3D" id="3.40.720.10">
    <property type="entry name" value="Alkaline Phosphatase, subunit A"/>
    <property type="match status" value="1"/>
</dbReference>
<dbReference type="Proteomes" id="UP000305202">
    <property type="component" value="Unassembled WGS sequence"/>
</dbReference>
<evidence type="ECO:0000256" key="6">
    <source>
        <dbReference type="ARBA" id="ARBA00022837"/>
    </source>
</evidence>
<evidence type="ECO:0000259" key="7">
    <source>
        <dbReference type="Pfam" id="PF00884"/>
    </source>
</evidence>
<evidence type="ECO:0000313" key="8">
    <source>
        <dbReference type="EMBL" id="TKI07203.1"/>
    </source>
</evidence>